<gene>
    <name evidence="3" type="primary">orf2229</name>
</gene>
<feature type="region of interest" description="Disordered" evidence="1">
    <location>
        <begin position="1738"/>
        <end position="1797"/>
    </location>
</feature>
<feature type="region of interest" description="Disordered" evidence="1">
    <location>
        <begin position="1506"/>
        <end position="1549"/>
    </location>
</feature>
<feature type="region of interest" description="Disordered" evidence="1">
    <location>
        <begin position="1886"/>
        <end position="1921"/>
    </location>
</feature>
<feature type="region of interest" description="Disordered" evidence="1">
    <location>
        <begin position="1346"/>
        <end position="1384"/>
    </location>
</feature>
<reference evidence="3" key="1">
    <citation type="submission" date="2020-03" db="EMBL/GenBank/DDBJ databases">
        <title>Complete mitochondrial genome sequence of the potato pathogenic fungus, Fusarium tricinctum f. tricinctum. KGS17.</title>
        <authorList>
            <person name="Xie K."/>
        </authorList>
    </citation>
    <scope>NUCLEOTIDE SEQUENCE</scope>
</reference>
<evidence type="ECO:0000313" key="3">
    <source>
        <dbReference type="EMBL" id="QJF58105.1"/>
    </source>
</evidence>
<feature type="transmembrane region" description="Helical" evidence="2">
    <location>
        <begin position="185"/>
        <end position="206"/>
    </location>
</feature>
<accession>A0A6M3WBN8</accession>
<dbReference type="EMBL" id="MT269798">
    <property type="protein sequence ID" value="QJF58105.1"/>
    <property type="molecule type" value="Genomic_DNA"/>
</dbReference>
<name>A0A6M3WBN8_9HYPO</name>
<keyword evidence="2" id="KW-0472">Membrane</keyword>
<keyword evidence="2" id="KW-0812">Transmembrane</keyword>
<evidence type="ECO:0000256" key="2">
    <source>
        <dbReference type="SAM" id="Phobius"/>
    </source>
</evidence>
<keyword evidence="3" id="KW-0496">Mitochondrion</keyword>
<feature type="region of interest" description="Disordered" evidence="1">
    <location>
        <begin position="1591"/>
        <end position="1614"/>
    </location>
</feature>
<keyword evidence="2" id="KW-1133">Transmembrane helix</keyword>
<feature type="transmembrane region" description="Helical" evidence="2">
    <location>
        <begin position="160"/>
        <end position="179"/>
    </location>
</feature>
<sequence length="1967" mass="221706">MHYSFILPFLRIIIISQLQRYRLCIASLWKSSPEETSSGANYSFAPKAWLIFKVGGSSLSSSWRSTKKKIRACGFSVLRLKILGVSSKKKIYFFFTSLCLYQVLSIIFIYVWVTPILIDWDLYIEVLKNLLLNLGLLEAKLIKWDSNIYILLGYSHNSIYGFRTCIIIVLILFIIFPLLFIIQNYIFIILSLLSAILVKALALNFYKKHLVASSFFYGDYAGHTEGSKWAKLVGLVRQIINNIDKIIKHLFKIWIISVIIVFIFRSLIATMLLNLDNNSFISTILILTLPLPIFLYLLNFIVKYLKKQPIEDEDYYLYNNYVVDRVNLYRISYIIFINYLIRAQALYCYSISIWIITMGIIVILITLFIIYISYGLLQIYKQAASRQSVLSCRGRSSSLRIFWRSTENIKNILGRELRSREARTKSLGTVINKHEPLALKAAPFESSAAYITAFIALTPFFQEGCNKGFMEYYLNTGNAKYCGDWKRVIFKTPGVLKMGSTVNIMENKKIENTYAVEESRQKDLLRDYRSQLDKSPIINMTWRLKYNEGVQRSQDKFTVKPISYFTNPQFYGAVSLVLKGRFLIVNIIRRDSPGCVFVPTYYLPDKNDPKSLTKILQTVQLLEGKYGIMLPSQGAERLNNRTNGLVIYTQAESIDSKSLFRVWRPSIHFTEPEFKTVNNYYKVKSKDVLRLRDFETADSVMLAKSIREMVKVHNNYLNKHESGEKLVHQSKSLAESVTKLEYMVDKNYRQLVEFYITKGQEANPKDFKVLKQDRTDKHTLKYYDLLERGWYKTRSQIAREKSLLMRGGDKDIIEVMKAKLERSNRNYVYLDRRSHFFDTRRDYPINSLLLTANNSHMTQFSIYKNGVVEGYRERQQLLGKLDSSIILPLVESRIELIKKIASNLTKSEYQNLNLGACSHIYGVSINRLTYEFFELKPTKSIYFGISERNGTYQQLLDKNTDCEVYSIIDLKNDSLKLRALLNEGESFDLAIPKHDYNLLDNKDELSIRRFMDFIYPNSDEYLTYQSHKDNFSVLTQKSVGFSKNALDYKGKQPRGVNYTKYGVLNRVIMEKKLCVELPFDSDKLLNNSPNKYHGISLKGKRVMFNYEPKRIFIEKGGPVISADFNINTIRFYDGNTMVKSKDNTLVKSKGNLVGTRYEEFDSILLNKPKPKGIITSGAILEVVATYPPEHTLPVFKLLGYNNISIDSQSRTGYTENTPLMTYNLRTNHYRTDTTAPEESINSTVIHIESPLAPSTPMDVDEDEDIYGYSGDEDDNSAVAGASAVQAAEPWQAIIPSRPMDVDEDEDIYGYSGDEDDNSAVAGASAVQAAEQPEAIVATEDSLMELPLEDSPGYMPYSEEAESPDDNASDSSHSTVVPSAGQVGESEEVTLVSADDICIEEAPSPHFFIPEPTPEYIPSYSYSPVNTQEPNVLNQEPMELDADLVYEVMMNASAQAAIETLDPILLYPSRPSNPEPVEAEDSPLSSIGDSELDELEQIFNGGASSALREVDASEDQDAPVEAGVLQDNPRSNDIEPRSLTSEPLEDKDLMNSSNFASEGQARYINEGGASNFGVAGIHGASHISYSGFQDREVNMTDGSDSEGDSSDKSSSPNSVVTVVPWAGQVGESEEVTLVSADDISREEAPSPHFFIPEPTPEYIPSYSYSPVNTQEPNVLNREPMVIDADLVNEVMMNASAQAAIGTLDPILLYPSQPSNPEPPIETIDPLTSGQAGEIEEATIIPSDEDSSSEGVPSPHGKVIDRDNAGIASPDIQPGQDNTGMDIDEDSLHADNPEGNVLYDTCMDIDEDSSHEENQEGRADRDSFLDFDPCGAGTDFFGYDYHQEVVRRCEQEALNIQARYEDLSGNSQVPSPLNVDTEAQPLPIINTSYQSGESADDRNRAEVATTAPSDTQASQEETTDDILEPNVLDQEPMELDADLVNEVMMNASGQAAIGTIDPILLYPSQSRTK</sequence>
<geneLocation type="mitochondrion" evidence="3"/>
<feature type="compositionally biased region" description="Polar residues" evidence="1">
    <location>
        <begin position="1904"/>
        <end position="1914"/>
    </location>
</feature>
<protein>
    <submittedName>
        <fullName evidence="3">Uncharacterized protein</fullName>
    </submittedName>
</protein>
<proteinExistence type="predicted"/>
<feature type="transmembrane region" description="Helical" evidence="2">
    <location>
        <begin position="279"/>
        <end position="298"/>
    </location>
</feature>
<evidence type="ECO:0000256" key="1">
    <source>
        <dbReference type="SAM" id="MobiDB-lite"/>
    </source>
</evidence>
<feature type="transmembrane region" description="Helical" evidence="2">
    <location>
        <begin position="91"/>
        <end position="114"/>
    </location>
</feature>
<organism evidence="3">
    <name type="scientific">Fusarium tricinctum</name>
    <dbReference type="NCBI Taxonomy" id="61284"/>
    <lineage>
        <taxon>Eukaryota</taxon>
        <taxon>Fungi</taxon>
        <taxon>Dikarya</taxon>
        <taxon>Ascomycota</taxon>
        <taxon>Pezizomycotina</taxon>
        <taxon>Sordariomycetes</taxon>
        <taxon>Hypocreomycetidae</taxon>
        <taxon>Hypocreales</taxon>
        <taxon>Nectriaceae</taxon>
        <taxon>Fusarium</taxon>
        <taxon>Fusarium tricinctum species complex</taxon>
    </lineage>
</organism>
<feature type="compositionally biased region" description="Acidic residues" evidence="1">
    <location>
        <begin position="1358"/>
        <end position="1367"/>
    </location>
</feature>
<feature type="region of interest" description="Disordered" evidence="1">
    <location>
        <begin position="1293"/>
        <end position="1324"/>
    </location>
</feature>
<feature type="transmembrane region" description="Helical" evidence="2">
    <location>
        <begin position="253"/>
        <end position="273"/>
    </location>
</feature>
<feature type="transmembrane region" description="Helical" evidence="2">
    <location>
        <begin position="346"/>
        <end position="372"/>
    </location>
</feature>
<feature type="compositionally biased region" description="Acidic residues" evidence="1">
    <location>
        <begin position="1301"/>
        <end position="1317"/>
    </location>
</feature>